<dbReference type="SUPFAM" id="SSF52540">
    <property type="entry name" value="P-loop containing nucleoside triphosphate hydrolases"/>
    <property type="match status" value="1"/>
</dbReference>
<protein>
    <recommendedName>
        <fullName evidence="8">NACHT domain-containing protein</fullName>
    </recommendedName>
</protein>
<dbReference type="AlphaFoldDB" id="A0AAN5Z0P7"/>
<feature type="chain" id="PRO_5042987929" description="NACHT domain-containing protein" evidence="2">
    <location>
        <begin position="24"/>
        <end position="1030"/>
    </location>
</feature>
<accession>A0AAN5Z0P7</accession>
<feature type="domain" description="AB hydrolase-1" evidence="3">
    <location>
        <begin position="77"/>
        <end position="196"/>
    </location>
</feature>
<evidence type="ECO:0000256" key="1">
    <source>
        <dbReference type="ARBA" id="ARBA00022737"/>
    </source>
</evidence>
<name>A0AAN5Z0P7_FUSAU</name>
<evidence type="ECO:0000256" key="2">
    <source>
        <dbReference type="SAM" id="SignalP"/>
    </source>
</evidence>
<dbReference type="Gene3D" id="3.40.50.1820">
    <property type="entry name" value="alpha/beta hydrolase"/>
    <property type="match status" value="1"/>
</dbReference>
<proteinExistence type="predicted"/>
<evidence type="ECO:0000259" key="3">
    <source>
        <dbReference type="Pfam" id="PF00561"/>
    </source>
</evidence>
<dbReference type="InterPro" id="IPR027417">
    <property type="entry name" value="P-loop_NTPase"/>
</dbReference>
<sequence>MVYWSRLGAMAIALSNLVDSSLGDKHKSNYTAPWQTLPPTPHLPEPNFNGTAPINGIDLWYATFGPSLGTSKRRGLNPVVFLHGGYANSDYYGHQIRHLQDGLYTLITIDSRAQGRSGDDPSRPLTYDLMTEDVVALMDYLKIDKFSTVGWSDGGCISFDLAMNYTSRIDRIFSFGGTYSPQNINATIDDSPVWSAYMKRVAKEYEHNAPSSVTFEKASKQLNRMWSTEPVWDATSFAKIPSRYDDDEAPMIWIVDGDSEEAVTRDTPGTLRSWLTSDSRFGALTLLSCQESAILHMEAAGLAIGAVALVSLFKDCIDLYSMISAARELDEDASILNIKLGVEKMLLLQWSDRVGLLEPVKFDTTFNDITTRETILSILSSIKSLLSNAQALQDTYGLVKHSSLTVSPASDSTPTEQFNEASENRLSRFLGDFNKFKVTHSGESIQPSRIHKAAKQFRWVVVHKDKFDGLINHLSYFNGALNSLAPRVSDSTFDLSSEDLSYVDSISQLDGIIQISVKQHPAIAKAAMAAKRNLIQRRILLRLSFARQDDRKDNIKNAHHKTLSWALTRLSPWLLEGSGIYWIFGKAGSGKSTLMKYLAYHKDAYLVLDRWACGTKLIICNFFFYALGQTEQRSQMGLLRSLLYQILVIYPEYIEVVLSNMWQEVLLSGDKSEDHPQNQQLSLPSANQLMIALSTLCKTHLRDTKFCFFIDGLDEFEGQDMDAAAFIEELGSFPNAKVIVSSRPHPAFVALFSTKPRMNLPDLTKDDILSYIEATVGSHPYLSALSRIQPDVKREIVRLLADKASGVFLWVALACRSVLEGCHNYDTIEDIKARTEALPGEVERLFEQLLTTIQPCWRGDAIRTLKMVHTNDRYRESEPIPTLGLYLAQEQGLDVTSDQSRTSFVKISTLTRHLDVIHEITEGRIRSRYCGLIEVSNEGAYITVIHRSLHSFLSQPGVWERISTSIEETEIDGHAMLSALWLRMSGSAATTTLVQRKLMENAMAHIYYGAKDTCAPEAVDSSIASPTITA</sequence>
<dbReference type="Pfam" id="PF00561">
    <property type="entry name" value="Abhydrolase_1"/>
    <property type="match status" value="1"/>
</dbReference>
<dbReference type="InterPro" id="IPR029058">
    <property type="entry name" value="AB_hydrolase_fold"/>
</dbReference>
<dbReference type="InterPro" id="IPR000073">
    <property type="entry name" value="AB_hydrolase_1"/>
</dbReference>
<evidence type="ECO:0000313" key="7">
    <source>
        <dbReference type="Proteomes" id="UP000537989"/>
    </source>
</evidence>
<reference evidence="6 7" key="1">
    <citation type="submission" date="2020-02" db="EMBL/GenBank/DDBJ databases">
        <title>Identification and distribution of gene clusters putatively required for synthesis of sphingolipid metabolism inhibitors in phylogenetically diverse species of the filamentous fungus Fusarium.</title>
        <authorList>
            <person name="Kim H.-S."/>
            <person name="Busman M."/>
            <person name="Brown D.W."/>
            <person name="Divon H."/>
            <person name="Uhlig S."/>
            <person name="Proctor R.H."/>
        </authorList>
    </citation>
    <scope>NUCLEOTIDE SEQUENCE [LARGE SCALE GENOMIC DNA]</scope>
    <source>
        <strain evidence="6 7">NRRL 2903</strain>
    </source>
</reference>
<dbReference type="PANTHER" id="PTHR10039:SF5">
    <property type="entry name" value="NACHT DOMAIN-CONTAINING PROTEIN"/>
    <property type="match status" value="1"/>
</dbReference>
<dbReference type="PANTHER" id="PTHR10039">
    <property type="entry name" value="AMELOGENIN"/>
    <property type="match status" value="1"/>
</dbReference>
<dbReference type="Pfam" id="PF24883">
    <property type="entry name" value="NPHP3_N"/>
    <property type="match status" value="1"/>
</dbReference>
<keyword evidence="1" id="KW-0677">Repeat</keyword>
<dbReference type="SUPFAM" id="SSF53474">
    <property type="entry name" value="alpha/beta-Hydrolases"/>
    <property type="match status" value="1"/>
</dbReference>
<dbReference type="InterPro" id="IPR056884">
    <property type="entry name" value="NPHP3-like_N"/>
</dbReference>
<gene>
    <name evidence="6" type="ORF">FAUST_10996</name>
</gene>
<dbReference type="Gene3D" id="3.40.50.300">
    <property type="entry name" value="P-loop containing nucleotide triphosphate hydrolases"/>
    <property type="match status" value="1"/>
</dbReference>
<dbReference type="Proteomes" id="UP000537989">
    <property type="component" value="Unassembled WGS sequence"/>
</dbReference>
<evidence type="ECO:0008006" key="8">
    <source>
        <dbReference type="Google" id="ProtNLM"/>
    </source>
</evidence>
<dbReference type="Gene3D" id="1.20.120.1020">
    <property type="entry name" value="Prion-inhibition and propagation, HeLo domain"/>
    <property type="match status" value="1"/>
</dbReference>
<keyword evidence="2" id="KW-0732">Signal</keyword>
<keyword evidence="7" id="KW-1185">Reference proteome</keyword>
<evidence type="ECO:0000259" key="5">
    <source>
        <dbReference type="Pfam" id="PF24883"/>
    </source>
</evidence>
<dbReference type="EMBL" id="JAAMOD010000453">
    <property type="protein sequence ID" value="KAF5228566.1"/>
    <property type="molecule type" value="Genomic_DNA"/>
</dbReference>
<evidence type="ECO:0000259" key="4">
    <source>
        <dbReference type="Pfam" id="PF14479"/>
    </source>
</evidence>
<dbReference type="InterPro" id="IPR029498">
    <property type="entry name" value="HeLo_dom"/>
</dbReference>
<organism evidence="6 7">
    <name type="scientific">Fusarium austroamericanum</name>
    <dbReference type="NCBI Taxonomy" id="282268"/>
    <lineage>
        <taxon>Eukaryota</taxon>
        <taxon>Fungi</taxon>
        <taxon>Dikarya</taxon>
        <taxon>Ascomycota</taxon>
        <taxon>Pezizomycotina</taxon>
        <taxon>Sordariomycetes</taxon>
        <taxon>Hypocreomycetidae</taxon>
        <taxon>Hypocreales</taxon>
        <taxon>Nectriaceae</taxon>
        <taxon>Fusarium</taxon>
    </lineage>
</organism>
<evidence type="ECO:0000313" key="6">
    <source>
        <dbReference type="EMBL" id="KAF5228566.1"/>
    </source>
</evidence>
<dbReference type="InterPro" id="IPR038305">
    <property type="entry name" value="HeLo_sf"/>
</dbReference>
<feature type="domain" description="Nephrocystin 3-like N-terminal" evidence="5">
    <location>
        <begin position="564"/>
        <end position="743"/>
    </location>
</feature>
<dbReference type="Pfam" id="PF14479">
    <property type="entry name" value="HeLo"/>
    <property type="match status" value="1"/>
</dbReference>
<feature type="domain" description="Prion-inhibition and propagation HeLo" evidence="4">
    <location>
        <begin position="301"/>
        <end position="510"/>
    </location>
</feature>
<feature type="signal peptide" evidence="2">
    <location>
        <begin position="1"/>
        <end position="23"/>
    </location>
</feature>
<comment type="caution">
    <text evidence="6">The sequence shown here is derived from an EMBL/GenBank/DDBJ whole genome shotgun (WGS) entry which is preliminary data.</text>
</comment>